<protein>
    <submittedName>
        <fullName evidence="2">Sulfotransferase</fullName>
    </submittedName>
</protein>
<dbReference type="Proteomes" id="UP000664617">
    <property type="component" value="Unassembled WGS sequence"/>
</dbReference>
<name>A0ABS3IAF3_9MICO</name>
<dbReference type="Pfam" id="PF13469">
    <property type="entry name" value="Sulfotransfer_3"/>
    <property type="match status" value="1"/>
</dbReference>
<dbReference type="PANTHER" id="PTHR12788">
    <property type="entry name" value="PROTEIN-TYROSINE SULFOTRANSFERASE 2"/>
    <property type="match status" value="1"/>
</dbReference>
<sequence>MERIFVVGYPRSGTTLVQSIVGGHPDIATFPETHFFEGIVLRWPAVRWTGLVRPDAFRIRTRLRDAGIPWLPGPSDLARPGLGPWSRRFIEALDTVARQDGSRAWVEKTPGHYGYVQEIGRHVDNARFVHVVRSGLEAIASYYRAVAGDPAAWGRRKFWFDLSPMGLARRWVDAVNVTLSHVDDDRHHIIRYEDAIRVPAEIARGVFTWIGLDDSDQAVQAALSRRVAVAANIVLSSEKWKSNNSSAIGRRANTEWVERVRADLSPAMRAVIGDLDTTVAHLLAHPTANAAPTDHDC</sequence>
<proteinExistence type="predicted"/>
<reference evidence="3" key="2">
    <citation type="submission" date="2023-07" db="EMBL/GenBank/DDBJ databases">
        <title>Myceligenerans salitolerans sp. nov., a halotolerant actinomycete isolated from a salt lake in Xinjiang, China.</title>
        <authorList>
            <person name="Guan T."/>
        </authorList>
    </citation>
    <scope>NUCLEOTIDE SEQUENCE [LARGE SCALE GENOMIC DNA]</scope>
    <source>
        <strain evidence="3">XHU 5031</strain>
    </source>
</reference>
<evidence type="ECO:0000313" key="2">
    <source>
        <dbReference type="EMBL" id="MBO0609418.1"/>
    </source>
</evidence>
<dbReference type="PANTHER" id="PTHR12788:SF10">
    <property type="entry name" value="PROTEIN-TYROSINE SULFOTRANSFERASE"/>
    <property type="match status" value="1"/>
</dbReference>
<accession>A0ABS3IAF3</accession>
<evidence type="ECO:0000256" key="1">
    <source>
        <dbReference type="ARBA" id="ARBA00022679"/>
    </source>
</evidence>
<dbReference type="InterPro" id="IPR026634">
    <property type="entry name" value="TPST-like"/>
</dbReference>
<organism evidence="2 3">
    <name type="scientific">Myceligenerans salitolerans</name>
    <dbReference type="NCBI Taxonomy" id="1230528"/>
    <lineage>
        <taxon>Bacteria</taxon>
        <taxon>Bacillati</taxon>
        <taxon>Actinomycetota</taxon>
        <taxon>Actinomycetes</taxon>
        <taxon>Micrococcales</taxon>
        <taxon>Promicromonosporaceae</taxon>
        <taxon>Myceligenerans</taxon>
    </lineage>
</organism>
<dbReference type="EMBL" id="JAFMPK010000041">
    <property type="protein sequence ID" value="MBO0609418.1"/>
    <property type="molecule type" value="Genomic_DNA"/>
</dbReference>
<dbReference type="Gene3D" id="3.40.50.300">
    <property type="entry name" value="P-loop containing nucleotide triphosphate hydrolases"/>
    <property type="match status" value="1"/>
</dbReference>
<dbReference type="RefSeq" id="WP_207275374.1">
    <property type="nucleotide sequence ID" value="NZ_JAFMPK010000041.1"/>
</dbReference>
<keyword evidence="3" id="KW-1185">Reference proteome</keyword>
<dbReference type="InterPro" id="IPR027417">
    <property type="entry name" value="P-loop_NTPase"/>
</dbReference>
<gene>
    <name evidence="2" type="ORF">J0911_10290</name>
</gene>
<reference evidence="2 3" key="1">
    <citation type="submission" date="2021-03" db="EMBL/GenBank/DDBJ databases">
        <authorList>
            <person name="Xin L."/>
        </authorList>
    </citation>
    <scope>NUCLEOTIDE SEQUENCE [LARGE SCALE GENOMIC DNA]</scope>
    <source>
        <strain evidence="2 3">XHU 5031</strain>
    </source>
</reference>
<keyword evidence="1" id="KW-0808">Transferase</keyword>
<comment type="caution">
    <text evidence="2">The sequence shown here is derived from an EMBL/GenBank/DDBJ whole genome shotgun (WGS) entry which is preliminary data.</text>
</comment>
<dbReference type="SUPFAM" id="SSF52540">
    <property type="entry name" value="P-loop containing nucleoside triphosphate hydrolases"/>
    <property type="match status" value="1"/>
</dbReference>
<evidence type="ECO:0000313" key="3">
    <source>
        <dbReference type="Proteomes" id="UP000664617"/>
    </source>
</evidence>